<evidence type="ECO:0000256" key="1">
    <source>
        <dbReference type="ARBA" id="ARBA00004141"/>
    </source>
</evidence>
<feature type="transmembrane region" description="Helical" evidence="8">
    <location>
        <begin position="405"/>
        <end position="431"/>
    </location>
</feature>
<dbReference type="GO" id="GO:0005886">
    <property type="term" value="C:plasma membrane"/>
    <property type="evidence" value="ECO:0007669"/>
    <property type="project" value="TreeGrafter"/>
</dbReference>
<feature type="transmembrane region" description="Helical" evidence="8">
    <location>
        <begin position="206"/>
        <end position="224"/>
    </location>
</feature>
<feature type="transmembrane region" description="Helical" evidence="8">
    <location>
        <begin position="144"/>
        <end position="164"/>
    </location>
</feature>
<feature type="transmembrane region" description="Helical" evidence="8">
    <location>
        <begin position="103"/>
        <end position="124"/>
    </location>
</feature>
<feature type="transmembrane region" description="Helical" evidence="8">
    <location>
        <begin position="363"/>
        <end position="384"/>
    </location>
</feature>
<organism evidence="9 10">
    <name type="scientific">Lapillicoccus jejuensis</name>
    <dbReference type="NCBI Taxonomy" id="402171"/>
    <lineage>
        <taxon>Bacteria</taxon>
        <taxon>Bacillati</taxon>
        <taxon>Actinomycetota</taxon>
        <taxon>Actinomycetes</taxon>
        <taxon>Micrococcales</taxon>
        <taxon>Intrasporangiaceae</taxon>
        <taxon>Lapillicoccus</taxon>
    </lineage>
</organism>
<dbReference type="Gene3D" id="1.10.4160.10">
    <property type="entry name" value="Hydantoin permease"/>
    <property type="match status" value="1"/>
</dbReference>
<evidence type="ECO:0000256" key="7">
    <source>
        <dbReference type="PIRNR" id="PIRNR002744"/>
    </source>
</evidence>
<feature type="transmembrane region" description="Helical" evidence="8">
    <location>
        <begin position="63"/>
        <end position="83"/>
    </location>
</feature>
<dbReference type="Pfam" id="PF02133">
    <property type="entry name" value="Transp_cyt_pur"/>
    <property type="match status" value="1"/>
</dbReference>
<evidence type="ECO:0000256" key="6">
    <source>
        <dbReference type="ARBA" id="ARBA00023136"/>
    </source>
</evidence>
<dbReference type="PANTHER" id="PTHR31806">
    <property type="entry name" value="PURINE-CYTOSINE PERMEASE FCY2-RELATED"/>
    <property type="match status" value="1"/>
</dbReference>
<keyword evidence="5 8" id="KW-1133">Transmembrane helix</keyword>
<reference evidence="9 10" key="1">
    <citation type="submission" date="2019-06" db="EMBL/GenBank/DDBJ databases">
        <title>Sequencing the genomes of 1000 actinobacteria strains.</title>
        <authorList>
            <person name="Klenk H.-P."/>
        </authorList>
    </citation>
    <scope>NUCLEOTIDE SEQUENCE [LARGE SCALE GENOMIC DNA]</scope>
    <source>
        <strain evidence="9 10">DSM 18607</strain>
    </source>
</reference>
<evidence type="ECO:0000256" key="2">
    <source>
        <dbReference type="ARBA" id="ARBA00008974"/>
    </source>
</evidence>
<comment type="caution">
    <text evidence="9">The sequence shown here is derived from an EMBL/GenBank/DDBJ whole genome shotgun (WGS) entry which is preliminary data.</text>
</comment>
<dbReference type="EMBL" id="VFMN01000001">
    <property type="protein sequence ID" value="TQJ09361.1"/>
    <property type="molecule type" value="Genomic_DNA"/>
</dbReference>
<proteinExistence type="inferred from homology"/>
<dbReference type="GO" id="GO:0022857">
    <property type="term" value="F:transmembrane transporter activity"/>
    <property type="evidence" value="ECO:0007669"/>
    <property type="project" value="InterPro"/>
</dbReference>
<evidence type="ECO:0000256" key="8">
    <source>
        <dbReference type="SAM" id="Phobius"/>
    </source>
</evidence>
<gene>
    <name evidence="9" type="ORF">FB458_2472</name>
</gene>
<feature type="transmembrane region" description="Helical" evidence="8">
    <location>
        <begin position="171"/>
        <end position="194"/>
    </location>
</feature>
<comment type="similarity">
    <text evidence="2 7">Belongs to the purine-cytosine permease (2.A.39) family.</text>
</comment>
<keyword evidence="3 7" id="KW-0813">Transport</keyword>
<dbReference type="RefSeq" id="WP_211356023.1">
    <property type="nucleotide sequence ID" value="NZ_BAAAPR010000014.1"/>
</dbReference>
<keyword evidence="10" id="KW-1185">Reference proteome</keyword>
<dbReference type="CDD" id="cd11484">
    <property type="entry name" value="SLC-NCS1sbd_CobB-like"/>
    <property type="match status" value="1"/>
</dbReference>
<dbReference type="PIRSF" id="PIRSF002744">
    <property type="entry name" value="Pur-cyt_permease"/>
    <property type="match status" value="1"/>
</dbReference>
<evidence type="ECO:0000313" key="10">
    <source>
        <dbReference type="Proteomes" id="UP000317893"/>
    </source>
</evidence>
<evidence type="ECO:0000256" key="4">
    <source>
        <dbReference type="ARBA" id="ARBA00022692"/>
    </source>
</evidence>
<keyword evidence="6 7" id="KW-0472">Membrane</keyword>
<feature type="transmembrane region" description="Helical" evidence="8">
    <location>
        <begin position="286"/>
        <end position="311"/>
    </location>
</feature>
<dbReference type="PANTHER" id="PTHR31806:SF1">
    <property type="entry name" value="PURINE-CYTOSINE PERMEASE FCY2-RELATED"/>
    <property type="match status" value="1"/>
</dbReference>
<dbReference type="InterPro" id="IPR001248">
    <property type="entry name" value="Pur-cyt_permease"/>
</dbReference>
<dbReference type="Proteomes" id="UP000317893">
    <property type="component" value="Unassembled WGS sequence"/>
</dbReference>
<evidence type="ECO:0000256" key="5">
    <source>
        <dbReference type="ARBA" id="ARBA00022989"/>
    </source>
</evidence>
<name>A0A542E1Z1_9MICO</name>
<feature type="transmembrane region" description="Helical" evidence="8">
    <location>
        <begin position="39"/>
        <end position="57"/>
    </location>
</feature>
<evidence type="ECO:0000256" key="3">
    <source>
        <dbReference type="ARBA" id="ARBA00022448"/>
    </source>
</evidence>
<feature type="transmembrane region" description="Helical" evidence="8">
    <location>
        <begin position="443"/>
        <end position="460"/>
    </location>
</feature>
<protein>
    <submittedName>
        <fullName evidence="9">Purine-cytosine permease-like protein</fullName>
    </submittedName>
</protein>
<dbReference type="AlphaFoldDB" id="A0A542E1Z1"/>
<accession>A0A542E1Z1</accession>
<feature type="transmembrane region" description="Helical" evidence="8">
    <location>
        <begin position="245"/>
        <end position="266"/>
    </location>
</feature>
<evidence type="ECO:0000313" key="9">
    <source>
        <dbReference type="EMBL" id="TQJ09361.1"/>
    </source>
</evidence>
<comment type="subcellular location">
    <subcellularLocation>
        <location evidence="1">Membrane</location>
        <topology evidence="1">Multi-pass membrane protein</topology>
    </subcellularLocation>
</comment>
<feature type="transmembrane region" description="Helical" evidence="8">
    <location>
        <begin position="331"/>
        <end position="351"/>
    </location>
</feature>
<dbReference type="InterPro" id="IPR026030">
    <property type="entry name" value="Pur-cyt_permease_Fcy2/21/22"/>
</dbReference>
<keyword evidence="4 8" id="KW-0812">Transmembrane</keyword>
<sequence length="489" mass="53203">MTDLTDAPAAGRISGLETRSIDYVPLDERHGKVWHLGPLWFMSNAQIATLAVGLVSITTGGDLFWSVVSIVLGTLVGTLFMAFHSAQGPQLGLPQMIQSRPQFGYLGALLVWLFAYLQYAGFNVFNSILAAQSLSSTVKGSDQLWIVVVTALAFLLALVGYDLIHQAEQWLTYAMLVVFGLFTVTLFLLSYPAGTFSPGTFHATPFFAQFGVVAGYQISWAIYVSDYSRYMSPDVPVRSTFNWTYWGSAIGGAWMMVVGSVLAAWVTADKFSGTGIAEMKAAGDHLFGGFGSVVLVLAALGLISVMALNMYGGSLTLISALDSFKRVRPTLTIRTVTVALTAVLSVVGALAASENFLGSFVEFLDLILYLFIPWTAVNLVDFYVVRRGHYAISEIFRPDGIYGRWGWRGIVSYLVGFAAMLPFMSVVNLYTGFIAKAMGDVDLSFFVGLPVAGVAYWLLSRSLDLEAERRLAEVEDVHLQDAAHAHVEP</sequence>